<evidence type="ECO:0000313" key="2">
    <source>
        <dbReference type="Proteomes" id="UP000265515"/>
    </source>
</evidence>
<dbReference type="Proteomes" id="UP000265515">
    <property type="component" value="Unassembled WGS sequence"/>
</dbReference>
<comment type="caution">
    <text evidence="1">The sequence shown here is derived from an EMBL/GenBank/DDBJ whole genome shotgun (WGS) entry which is preliminary data.</text>
</comment>
<evidence type="ECO:0008006" key="3">
    <source>
        <dbReference type="Google" id="ProtNLM"/>
    </source>
</evidence>
<name>A0A388JNF7_CHABU</name>
<dbReference type="Gramene" id="GBG59305">
    <property type="protein sequence ID" value="GBG59305"/>
    <property type="gene ID" value="CBR_g32318"/>
</dbReference>
<dbReference type="EMBL" id="BFEA01000003">
    <property type="protein sequence ID" value="GBG59305.1"/>
    <property type="molecule type" value="Genomic_DNA"/>
</dbReference>
<protein>
    <recommendedName>
        <fullName evidence="3">Reverse transcriptase domain-containing protein</fullName>
    </recommendedName>
</protein>
<organism evidence="1 2">
    <name type="scientific">Chara braunii</name>
    <name type="common">Braun's stonewort</name>
    <dbReference type="NCBI Taxonomy" id="69332"/>
    <lineage>
        <taxon>Eukaryota</taxon>
        <taxon>Viridiplantae</taxon>
        <taxon>Streptophyta</taxon>
        <taxon>Charophyceae</taxon>
        <taxon>Charales</taxon>
        <taxon>Characeae</taxon>
        <taxon>Chara</taxon>
    </lineage>
</organism>
<proteinExistence type="predicted"/>
<evidence type="ECO:0000313" key="1">
    <source>
        <dbReference type="EMBL" id="GBG59305.1"/>
    </source>
</evidence>
<reference evidence="1 2" key="1">
    <citation type="journal article" date="2018" name="Cell">
        <title>The Chara Genome: Secondary Complexity and Implications for Plant Terrestrialization.</title>
        <authorList>
            <person name="Nishiyama T."/>
            <person name="Sakayama H."/>
            <person name="Vries J.D."/>
            <person name="Buschmann H."/>
            <person name="Saint-Marcoux D."/>
            <person name="Ullrich K.K."/>
            <person name="Haas F.B."/>
            <person name="Vanderstraeten L."/>
            <person name="Becker D."/>
            <person name="Lang D."/>
            <person name="Vosolsobe S."/>
            <person name="Rombauts S."/>
            <person name="Wilhelmsson P.K.I."/>
            <person name="Janitza P."/>
            <person name="Kern R."/>
            <person name="Heyl A."/>
            <person name="Rumpler F."/>
            <person name="Villalobos L.I.A.C."/>
            <person name="Clay J.M."/>
            <person name="Skokan R."/>
            <person name="Toyoda A."/>
            <person name="Suzuki Y."/>
            <person name="Kagoshima H."/>
            <person name="Schijlen E."/>
            <person name="Tajeshwar N."/>
            <person name="Catarino B."/>
            <person name="Hetherington A.J."/>
            <person name="Saltykova A."/>
            <person name="Bonnot C."/>
            <person name="Breuninger H."/>
            <person name="Symeonidi A."/>
            <person name="Radhakrishnan G.V."/>
            <person name="Van Nieuwerburgh F."/>
            <person name="Deforce D."/>
            <person name="Chang C."/>
            <person name="Karol K.G."/>
            <person name="Hedrich R."/>
            <person name="Ulvskov P."/>
            <person name="Glockner G."/>
            <person name="Delwiche C.F."/>
            <person name="Petrasek J."/>
            <person name="Van de Peer Y."/>
            <person name="Friml J."/>
            <person name="Beilby M."/>
            <person name="Dolan L."/>
            <person name="Kohara Y."/>
            <person name="Sugano S."/>
            <person name="Fujiyama A."/>
            <person name="Delaux P.-M."/>
            <person name="Quint M."/>
            <person name="TheiBen G."/>
            <person name="Hagemann M."/>
            <person name="Harholt J."/>
            <person name="Dunand C."/>
            <person name="Zachgo S."/>
            <person name="Langdale J."/>
            <person name="Maumus F."/>
            <person name="Straeten D.V.D."/>
            <person name="Gould S.B."/>
            <person name="Rensing S.A."/>
        </authorList>
    </citation>
    <scope>NUCLEOTIDE SEQUENCE [LARGE SCALE GENOMIC DNA]</scope>
    <source>
        <strain evidence="1 2">S276</strain>
    </source>
</reference>
<dbReference type="AlphaFoldDB" id="A0A388JNF7"/>
<gene>
    <name evidence="1" type="ORF">CBR_g32318</name>
</gene>
<accession>A0A388JNF7</accession>
<sequence>MGGSSTSKILVMKTEDSCEATVRLVCLFRKLAKNGKEREYKLLSNGGKVQTNNWRIMRRLFGETRVCVGKRTRPLRKCKKILEQEGWVRIRDVKEASPMALELKRKLVQMFKFKKKKEKLRKLLISDLIRYYGAAKIFSTKRSRSRAKKIVTDVVREKFGMQISRRVVTKVRYDEWIKKGEVARLVKRKIGGLPRDNVVKEMVKQRTRVVWIRGPNVGEIIHNHRRYAASGVARCCCIDSFLPKEKGHVHFRLGTWEGCPEIAKNTKNVPKDWVDECGKRVGEEIMSSIHGIDWLNVDASFVKVTEIELSRCVDKSGSTEEGNMEQVINLKKKLDGFVCTPLDRNPGESLVMCAERYAAGMRSTLIANEGYERRKEEEKEILERMGKEYRKRKFGEYGVWKKGGRLGHAYALPKHKDTTKSRPICPTFSEPGNGLCKKVSQGLNGLLFNLPESRHFNLKSVHLMTDKLQRMNKKLERGCANVGVIAASYDIKDMFSRLPHETILKAVDWCIWWFETRGFQGIFVKVRGKGAKLSKGTKIDGYKFLSFTFVREYVEFDLGNCFTVASGIILRQTVGIPMGKSSSPPLTCLMCAKSERDFLLTLGSQKKLVAGIRFVDDASVFVAFNRRSEESRRRPEETVQAYEACYDANLTLKRTDAGEREWDFLGCRLKVGDEFPFLGCYQVMKNEKDLIGGGDLTFQTFQDFGSWTGKKAKVAAITSCLHRIRQNSTSTPGMIGTVILLRMELRRRSYPDGLFRQAIRIFAKDKERVWKMIAELLCPRDV</sequence>
<keyword evidence="2" id="KW-1185">Reference proteome</keyword>